<keyword evidence="7" id="KW-1185">Reference proteome</keyword>
<dbReference type="AlphaFoldDB" id="A0A8J5IPT7"/>
<proteinExistence type="predicted"/>
<comment type="subcellular location">
    <subcellularLocation>
        <location evidence="1">Nucleus</location>
    </subcellularLocation>
</comment>
<dbReference type="Proteomes" id="UP000709295">
    <property type="component" value="Unassembled WGS sequence"/>
</dbReference>
<protein>
    <submittedName>
        <fullName evidence="6">Uncharacterized protein</fullName>
    </submittedName>
</protein>
<sequence length="157" mass="17764">MMIVDDKGFIVLIRYIICGIQVSLPERAKMREENIALAVEYRRRVRSVVETGCWYFWITSDIWTAGNAKSYISLTIHYVDNEFCPQSWTLEVRELPGIHDGAVVALAIEQILENWSLLQHNCVRFLRDGGSNMVAAGELLGIDHMSCIAHSLAQHGS</sequence>
<dbReference type="GO" id="GO:0005634">
    <property type="term" value="C:nucleus"/>
    <property type="evidence" value="ECO:0007669"/>
    <property type="project" value="UniProtKB-SubCell"/>
</dbReference>
<organism evidence="6 7">
    <name type="scientific">Phytophthora aleatoria</name>
    <dbReference type="NCBI Taxonomy" id="2496075"/>
    <lineage>
        <taxon>Eukaryota</taxon>
        <taxon>Sar</taxon>
        <taxon>Stramenopiles</taxon>
        <taxon>Oomycota</taxon>
        <taxon>Peronosporomycetes</taxon>
        <taxon>Peronosporales</taxon>
        <taxon>Peronosporaceae</taxon>
        <taxon>Phytophthora</taxon>
    </lineage>
</organism>
<keyword evidence="3" id="KW-0863">Zinc-finger</keyword>
<evidence type="ECO:0000256" key="1">
    <source>
        <dbReference type="ARBA" id="ARBA00004123"/>
    </source>
</evidence>
<reference evidence="6" key="1">
    <citation type="submission" date="2021-01" db="EMBL/GenBank/DDBJ databases">
        <title>Phytophthora aleatoria, a newly-described species from Pinus radiata is distinct from Phytophthora cactorum isolates based on comparative genomics.</title>
        <authorList>
            <person name="Mcdougal R."/>
            <person name="Panda P."/>
            <person name="Williams N."/>
            <person name="Studholme D.J."/>
        </authorList>
    </citation>
    <scope>NUCLEOTIDE SEQUENCE</scope>
    <source>
        <strain evidence="6">NZFS 4037</strain>
    </source>
</reference>
<evidence type="ECO:0000313" key="7">
    <source>
        <dbReference type="Proteomes" id="UP000709295"/>
    </source>
</evidence>
<keyword evidence="4" id="KW-0862">Zinc</keyword>
<comment type="caution">
    <text evidence="6">The sequence shown here is derived from an EMBL/GenBank/DDBJ whole genome shotgun (WGS) entry which is preliminary data.</text>
</comment>
<keyword evidence="2" id="KW-0479">Metal-binding</keyword>
<dbReference type="InterPro" id="IPR052035">
    <property type="entry name" value="ZnF_BED_domain_contain"/>
</dbReference>
<dbReference type="PANTHER" id="PTHR46481">
    <property type="entry name" value="ZINC FINGER BED DOMAIN-CONTAINING PROTEIN 4"/>
    <property type="match status" value="1"/>
</dbReference>
<evidence type="ECO:0000256" key="5">
    <source>
        <dbReference type="ARBA" id="ARBA00023242"/>
    </source>
</evidence>
<name>A0A8J5IPT7_9STRA</name>
<evidence type="ECO:0000313" key="6">
    <source>
        <dbReference type="EMBL" id="KAG6942316.1"/>
    </source>
</evidence>
<evidence type="ECO:0000256" key="2">
    <source>
        <dbReference type="ARBA" id="ARBA00022723"/>
    </source>
</evidence>
<gene>
    <name evidence="6" type="ORF">JG688_00018196</name>
</gene>
<keyword evidence="5" id="KW-0539">Nucleus</keyword>
<evidence type="ECO:0000256" key="4">
    <source>
        <dbReference type="ARBA" id="ARBA00022833"/>
    </source>
</evidence>
<evidence type="ECO:0000256" key="3">
    <source>
        <dbReference type="ARBA" id="ARBA00022771"/>
    </source>
</evidence>
<dbReference type="EMBL" id="JAENGY010003162">
    <property type="protein sequence ID" value="KAG6942316.1"/>
    <property type="molecule type" value="Genomic_DNA"/>
</dbReference>
<dbReference type="PANTHER" id="PTHR46481:SF10">
    <property type="entry name" value="ZINC FINGER BED DOMAIN-CONTAINING PROTEIN 39"/>
    <property type="match status" value="1"/>
</dbReference>
<dbReference type="GO" id="GO:0008270">
    <property type="term" value="F:zinc ion binding"/>
    <property type="evidence" value="ECO:0007669"/>
    <property type="project" value="UniProtKB-KW"/>
</dbReference>
<accession>A0A8J5IPT7</accession>